<dbReference type="EMBL" id="SPQZ01000005">
    <property type="protein sequence ID" value="TFV96495.1"/>
    <property type="molecule type" value="Genomic_DNA"/>
</dbReference>
<protein>
    <submittedName>
        <fullName evidence="3">Class I SAM-dependent methyltransferase</fullName>
    </submittedName>
</protein>
<proteinExistence type="predicted"/>
<keyword evidence="1 3" id="KW-0489">Methyltransferase</keyword>
<evidence type="ECO:0000256" key="2">
    <source>
        <dbReference type="ARBA" id="ARBA00022679"/>
    </source>
</evidence>
<dbReference type="GO" id="GO:0032259">
    <property type="term" value="P:methylation"/>
    <property type="evidence" value="ECO:0007669"/>
    <property type="project" value="UniProtKB-KW"/>
</dbReference>
<evidence type="ECO:0000313" key="4">
    <source>
        <dbReference type="Proteomes" id="UP000298127"/>
    </source>
</evidence>
<dbReference type="GO" id="GO:0008168">
    <property type="term" value="F:methyltransferase activity"/>
    <property type="evidence" value="ECO:0007669"/>
    <property type="project" value="UniProtKB-KW"/>
</dbReference>
<name>A0A4Y9QZV0_9MICO</name>
<dbReference type="PANTHER" id="PTHR40048">
    <property type="entry name" value="RHAMNOSYL O-METHYLTRANSFERASE"/>
    <property type="match status" value="1"/>
</dbReference>
<keyword evidence="2 3" id="KW-0808">Transferase</keyword>
<sequence length="354" mass="39441">MRCGIGGSAVVEAHHDSEDAVRPDLPLVARESFETPRHLVLSAWLEHAPFAAWIVGAVDPGLFVELGTHNGFSYFQFCENIVRRGLSTRAIAVDTWLGDDHAGFYDEDVFELVESVNTTSYSSFSRLFRGTFDEALGEVQDQSVDLLHIDGRHGYEDVRHDFETWRPKLSTRSVVLFHDIAERREGFGVWRLWEELSADYPAFDFSHGHGLGVLATGQDQSPAMAEFFRVADSSPAMIRAIYEGAGARVARDYAASLADREKEQEMQSLRSMLLVTEAMNAEAETRSRLLVAELESAREAADVAREDAASAAFLVSQLDLSVAEMRASTSWRVTRPLRAIKDGARRLRRGRGSD</sequence>
<dbReference type="Pfam" id="PF13578">
    <property type="entry name" value="Methyltransf_24"/>
    <property type="match status" value="1"/>
</dbReference>
<comment type="caution">
    <text evidence="3">The sequence shown here is derived from an EMBL/GenBank/DDBJ whole genome shotgun (WGS) entry which is preliminary data.</text>
</comment>
<dbReference type="Gene3D" id="3.40.50.150">
    <property type="entry name" value="Vaccinia Virus protein VP39"/>
    <property type="match status" value="1"/>
</dbReference>
<dbReference type="PANTHER" id="PTHR40048:SF1">
    <property type="entry name" value="RHAMNOSYL O-METHYLTRANSFERASE"/>
    <property type="match status" value="1"/>
</dbReference>
<reference evidence="3 4" key="1">
    <citation type="journal article" date="2018" name="J. Microbiol.">
        <title>Leifsonia flava sp. nov., a novel actinobacterium isolated from the rhizosphere of Aquilegia viridiflora.</title>
        <authorList>
            <person name="Cai Y."/>
            <person name="Tao W.Z."/>
            <person name="Ma Y.J."/>
            <person name="Cheng J."/>
            <person name="Zhang M.Y."/>
            <person name="Zhang Y.X."/>
        </authorList>
    </citation>
    <scope>NUCLEOTIDE SEQUENCE [LARGE SCALE GENOMIC DNA]</scope>
    <source>
        <strain evidence="3 4">SYP-B2174</strain>
    </source>
</reference>
<dbReference type="AlphaFoldDB" id="A0A4Y9QZV0"/>
<keyword evidence="4" id="KW-1185">Reference proteome</keyword>
<evidence type="ECO:0000313" key="3">
    <source>
        <dbReference type="EMBL" id="TFV96495.1"/>
    </source>
</evidence>
<dbReference type="Proteomes" id="UP000298127">
    <property type="component" value="Unassembled WGS sequence"/>
</dbReference>
<accession>A0A4Y9QZV0</accession>
<dbReference type="GO" id="GO:0071770">
    <property type="term" value="P:DIM/DIP cell wall layer assembly"/>
    <property type="evidence" value="ECO:0007669"/>
    <property type="project" value="TreeGrafter"/>
</dbReference>
<evidence type="ECO:0000256" key="1">
    <source>
        <dbReference type="ARBA" id="ARBA00022603"/>
    </source>
</evidence>
<gene>
    <name evidence="3" type="ORF">E4M00_14380</name>
</gene>
<organism evidence="3 4">
    <name type="scientific">Orlajensenia leifsoniae</name>
    <dbReference type="NCBI Taxonomy" id="2561933"/>
    <lineage>
        <taxon>Bacteria</taxon>
        <taxon>Bacillati</taxon>
        <taxon>Actinomycetota</taxon>
        <taxon>Actinomycetes</taxon>
        <taxon>Micrococcales</taxon>
        <taxon>Microbacteriaceae</taxon>
        <taxon>Orlajensenia</taxon>
    </lineage>
</organism>
<dbReference type="SUPFAM" id="SSF53335">
    <property type="entry name" value="S-adenosyl-L-methionine-dependent methyltransferases"/>
    <property type="match status" value="1"/>
</dbReference>
<dbReference type="InterPro" id="IPR029063">
    <property type="entry name" value="SAM-dependent_MTases_sf"/>
</dbReference>
<dbReference type="GO" id="GO:0005886">
    <property type="term" value="C:plasma membrane"/>
    <property type="evidence" value="ECO:0007669"/>
    <property type="project" value="TreeGrafter"/>
</dbReference>